<evidence type="ECO:0000313" key="3">
    <source>
        <dbReference type="EMBL" id="CAA2977395.1"/>
    </source>
</evidence>
<sequence length="181" mass="20627">MLLTLKHHLPAVPLVSSVNEQTMNLYYGEIYIKPYSRASPYLIGILLAYLLRTTRLAQWRLKRWHTYLGWTLALGTFGWILMAMQPAMNGRLPSELESALYSGLSRPLWACATGWMIFACITHRAGPIDKVLSARLFVPLSKLTYPAFLIHPIVMALFYGSRAASFQFSHYLMLYLILGNI</sequence>
<evidence type="ECO:0000256" key="1">
    <source>
        <dbReference type="SAM" id="Phobius"/>
    </source>
</evidence>
<dbReference type="Pfam" id="PF01757">
    <property type="entry name" value="Acyl_transf_3"/>
    <property type="match status" value="1"/>
</dbReference>
<proteinExistence type="predicted"/>
<dbReference type="GO" id="GO:0016747">
    <property type="term" value="F:acyltransferase activity, transferring groups other than amino-acyl groups"/>
    <property type="evidence" value="ECO:0007669"/>
    <property type="project" value="InterPro"/>
</dbReference>
<dbReference type="EMBL" id="CACTIH010003521">
    <property type="protein sequence ID" value="CAA2977395.1"/>
    <property type="molecule type" value="Genomic_DNA"/>
</dbReference>
<feature type="domain" description="Acyltransferase 3" evidence="2">
    <location>
        <begin position="26"/>
        <end position="165"/>
    </location>
</feature>
<keyword evidence="1" id="KW-1133">Transmembrane helix</keyword>
<dbReference type="PANTHER" id="PTHR11161">
    <property type="entry name" value="O-ACYLTRANSFERASE"/>
    <property type="match status" value="1"/>
</dbReference>
<dbReference type="Gramene" id="OE9A081730T1">
    <property type="protein sequence ID" value="OE9A081730C1"/>
    <property type="gene ID" value="OE9A081730"/>
</dbReference>
<reference evidence="3 4" key="1">
    <citation type="submission" date="2019-12" db="EMBL/GenBank/DDBJ databases">
        <authorList>
            <person name="Alioto T."/>
            <person name="Alioto T."/>
            <person name="Gomez Garrido J."/>
        </authorList>
    </citation>
    <scope>NUCLEOTIDE SEQUENCE [LARGE SCALE GENOMIC DNA]</scope>
</reference>
<keyword evidence="4" id="KW-1185">Reference proteome</keyword>
<comment type="caution">
    <text evidence="3">The sequence shown here is derived from an EMBL/GenBank/DDBJ whole genome shotgun (WGS) entry which is preliminary data.</text>
</comment>
<evidence type="ECO:0000259" key="2">
    <source>
        <dbReference type="Pfam" id="PF01757"/>
    </source>
</evidence>
<feature type="transmembrane region" description="Helical" evidence="1">
    <location>
        <begin position="143"/>
        <end position="161"/>
    </location>
</feature>
<feature type="non-terminal residue" evidence="3">
    <location>
        <position position="181"/>
    </location>
</feature>
<keyword evidence="1" id="KW-0812">Transmembrane</keyword>
<organism evidence="3 4">
    <name type="scientific">Olea europaea subsp. europaea</name>
    <dbReference type="NCBI Taxonomy" id="158383"/>
    <lineage>
        <taxon>Eukaryota</taxon>
        <taxon>Viridiplantae</taxon>
        <taxon>Streptophyta</taxon>
        <taxon>Embryophyta</taxon>
        <taxon>Tracheophyta</taxon>
        <taxon>Spermatophyta</taxon>
        <taxon>Magnoliopsida</taxon>
        <taxon>eudicotyledons</taxon>
        <taxon>Gunneridae</taxon>
        <taxon>Pentapetalae</taxon>
        <taxon>asterids</taxon>
        <taxon>lamiids</taxon>
        <taxon>Lamiales</taxon>
        <taxon>Oleaceae</taxon>
        <taxon>Oleeae</taxon>
        <taxon>Olea</taxon>
    </lineage>
</organism>
<feature type="transmembrane region" description="Helical" evidence="1">
    <location>
        <begin position="64"/>
        <end position="84"/>
    </location>
</feature>
<dbReference type="InterPro" id="IPR052728">
    <property type="entry name" value="O2_lipid_transport_reg"/>
</dbReference>
<protein>
    <recommendedName>
        <fullName evidence="2">Acyltransferase 3 domain-containing protein</fullName>
    </recommendedName>
</protein>
<dbReference type="PANTHER" id="PTHR11161:SF0">
    <property type="entry name" value="O-ACYLTRANSFERASE LIKE PROTEIN"/>
    <property type="match status" value="1"/>
</dbReference>
<dbReference type="AlphaFoldDB" id="A0A8S0RDG9"/>
<evidence type="ECO:0000313" key="4">
    <source>
        <dbReference type="Proteomes" id="UP000594638"/>
    </source>
</evidence>
<dbReference type="OrthoDB" id="10006435at2759"/>
<name>A0A8S0RDG9_OLEEU</name>
<accession>A0A8S0RDG9</accession>
<feature type="transmembrane region" description="Helical" evidence="1">
    <location>
        <begin position="35"/>
        <end position="52"/>
    </location>
</feature>
<dbReference type="Proteomes" id="UP000594638">
    <property type="component" value="Unassembled WGS sequence"/>
</dbReference>
<keyword evidence="1" id="KW-0472">Membrane</keyword>
<dbReference type="InterPro" id="IPR002656">
    <property type="entry name" value="Acyl_transf_3_dom"/>
</dbReference>
<gene>
    <name evidence="3" type="ORF">OLEA9_A081730</name>
</gene>